<evidence type="ECO:0000313" key="4">
    <source>
        <dbReference type="EMBL" id="CAG9802980.1"/>
    </source>
</evidence>
<dbReference type="PANTHER" id="PTHR47327:SF13">
    <property type="entry name" value="APPLE DOMAIN-CONTAINING PROTEIN"/>
    <property type="match status" value="1"/>
</dbReference>
<evidence type="ECO:0000259" key="3">
    <source>
        <dbReference type="PROSITE" id="PS50948"/>
    </source>
</evidence>
<dbReference type="EMBL" id="OU895878">
    <property type="protein sequence ID" value="CAG9802980.1"/>
    <property type="molecule type" value="Genomic_DNA"/>
</dbReference>
<dbReference type="CDD" id="cd01099">
    <property type="entry name" value="PAN_AP_HGF"/>
    <property type="match status" value="3"/>
</dbReference>
<evidence type="ECO:0000313" key="5">
    <source>
        <dbReference type="Proteomes" id="UP001153620"/>
    </source>
</evidence>
<feature type="region of interest" description="Disordered" evidence="1">
    <location>
        <begin position="441"/>
        <end position="702"/>
    </location>
</feature>
<keyword evidence="2" id="KW-0732">Signal</keyword>
<dbReference type="PROSITE" id="PS50948">
    <property type="entry name" value="PAN"/>
    <property type="match status" value="4"/>
</dbReference>
<feature type="domain" description="Apple" evidence="3">
    <location>
        <begin position="900"/>
        <end position="987"/>
    </location>
</feature>
<feature type="compositionally biased region" description="Polar residues" evidence="1">
    <location>
        <begin position="660"/>
        <end position="674"/>
    </location>
</feature>
<dbReference type="Pfam" id="PF00024">
    <property type="entry name" value="PAN_1"/>
    <property type="match status" value="3"/>
</dbReference>
<feature type="compositionally biased region" description="Basic and acidic residues" evidence="1">
    <location>
        <begin position="484"/>
        <end position="497"/>
    </location>
</feature>
<dbReference type="InterPro" id="IPR003609">
    <property type="entry name" value="Pan_app"/>
</dbReference>
<feature type="region of interest" description="Disordered" evidence="1">
    <location>
        <begin position="126"/>
        <end position="201"/>
    </location>
</feature>
<dbReference type="SMART" id="SM00473">
    <property type="entry name" value="PAN_AP"/>
    <property type="match status" value="5"/>
</dbReference>
<dbReference type="OrthoDB" id="5418055at2759"/>
<feature type="compositionally biased region" description="Low complexity" evidence="1">
    <location>
        <begin position="370"/>
        <end position="381"/>
    </location>
</feature>
<dbReference type="Gene3D" id="3.50.4.10">
    <property type="entry name" value="Hepatocyte Growth Factor"/>
    <property type="match status" value="4"/>
</dbReference>
<feature type="signal peptide" evidence="2">
    <location>
        <begin position="1"/>
        <end position="19"/>
    </location>
</feature>
<evidence type="ECO:0000256" key="1">
    <source>
        <dbReference type="SAM" id="MobiDB-lite"/>
    </source>
</evidence>
<name>A0A9N9RTJ9_9DIPT</name>
<feature type="compositionally biased region" description="Polar residues" evidence="1">
    <location>
        <begin position="186"/>
        <end position="201"/>
    </location>
</feature>
<feature type="compositionally biased region" description="Pro residues" evidence="1">
    <location>
        <begin position="520"/>
        <end position="532"/>
    </location>
</feature>
<dbReference type="GO" id="GO:0009653">
    <property type="term" value="P:anatomical structure morphogenesis"/>
    <property type="evidence" value="ECO:0007669"/>
    <property type="project" value="TreeGrafter"/>
</dbReference>
<proteinExistence type="predicted"/>
<accession>A0A9N9RTJ9</accession>
<organism evidence="4 5">
    <name type="scientific">Chironomus riparius</name>
    <dbReference type="NCBI Taxonomy" id="315576"/>
    <lineage>
        <taxon>Eukaryota</taxon>
        <taxon>Metazoa</taxon>
        <taxon>Ecdysozoa</taxon>
        <taxon>Arthropoda</taxon>
        <taxon>Hexapoda</taxon>
        <taxon>Insecta</taxon>
        <taxon>Pterygota</taxon>
        <taxon>Neoptera</taxon>
        <taxon>Endopterygota</taxon>
        <taxon>Diptera</taxon>
        <taxon>Nematocera</taxon>
        <taxon>Chironomoidea</taxon>
        <taxon>Chironomidae</taxon>
        <taxon>Chironominae</taxon>
        <taxon>Chironomus</taxon>
    </lineage>
</organism>
<feature type="domain" description="Apple" evidence="3">
    <location>
        <begin position="38"/>
        <end position="120"/>
    </location>
</feature>
<feature type="domain" description="Apple" evidence="3">
    <location>
        <begin position="795"/>
        <end position="878"/>
    </location>
</feature>
<feature type="compositionally biased region" description="Low complexity" evidence="1">
    <location>
        <begin position="171"/>
        <end position="185"/>
    </location>
</feature>
<keyword evidence="5" id="KW-1185">Reference proteome</keyword>
<evidence type="ECO:0000256" key="2">
    <source>
        <dbReference type="SAM" id="SignalP"/>
    </source>
</evidence>
<feature type="region of interest" description="Disordered" evidence="1">
    <location>
        <begin position="368"/>
        <end position="390"/>
    </location>
</feature>
<gene>
    <name evidence="4" type="ORF">CHIRRI_LOCUS5883</name>
</gene>
<reference evidence="4" key="2">
    <citation type="submission" date="2022-10" db="EMBL/GenBank/DDBJ databases">
        <authorList>
            <consortium name="ENA_rothamsted_submissions"/>
            <consortium name="culmorum"/>
            <person name="King R."/>
        </authorList>
    </citation>
    <scope>NUCLEOTIDE SEQUENCE</scope>
</reference>
<sequence length="1289" mass="146289">MRKRHYLAIILIHFNVIAPIVVNCVQIDNELVSKPHSCFERIAIGAMLPFEKTFRRSDTNQLDVCTSLCLQDAECTTFAFGISTRGNGTCQLSSKIIDGTGSSPAGTIFDPDFDLYARKTTNCLVDPSPSNNYPRPGGFEQGSTSNPSTRPTASTFPPTDGTSRPNPTIFVPSPTSSVYSSGSTPQDGSDGTTSGIYAQNAPSLHPIDNRYHAHMNHYDLYPSGRYPVNGISLENSGYNSNRKNGYQVTDNNPDTPRPKTCFRRVLAGKRVASHWVRRTLICERLEDCQQQCSEEKRFSCEGFNYRIDPSGRGQGECELVEVPLSQMDLYSSSHNRDLNLIPHPDYDYYEKDRTTTNCRPNCVDCPNRQKPSSSGYKPSSGNEHDRDRYRPEVTAIDKYRPEHNFYESRLGFGSWDRFGSSNFYSGGSNYFGSHYPDSKPSYPDNKPLYIDNKPPYPDKPLYIDSKPSYPDNKPSSYGGFQAIDRYDIDHGGYDHKPFRPPQQSSSGSHGYIDTGDYSYRPPPPIRPQPIPSRPTDEGYNRPQPIPSRPDEGYNRPQPIPSRPDDGYNRPQPIPSRPDDGYNRPQPIPSRPTDEGYNRPQPIPSRPDEGYNRPQPIPSRPTDEGYNRPLPPKPQNPQPSTDFDRPDPPYHPSLSKPDSPPQESISYGSGSNHGPNSPPKPGLGYHDRDSVRPPPSYHTNFHQKPSAGFVPYLIGQDSWGSYGGSYGSVSYRPQVDYWGLKNEIKRIDGPPQFNYFELGPIEDNSVHHRYGSPSPPSYGHPNFGSMWTRRPGLEECSVKTSEGFRLHKGIVRNAMTAASVKECEKMCYEENKFKCGVYSYRYSEPMRDNCLLCDRSFSFLDAYADIVPDRNYDIYAMSDDFSVCKKEPPQSFAYGSPNDQCFIRTIDHKRFFKAIVRDSLTVHSIKDCEIECIKAQKFTCRSFTFRYGSKTSGTIIDNCQLSDWPVRDMDHDRHLIPDDGFDVFERASYGRGCEIVPHEHNHQNPKLCYLGYGSAAKLLSSAIKKIITVSTELECKNECIRYRETSPFKCLSFSFGSQVSTFNCEMSDLDQSQLKLDVHYTHTPNRDFWLFAWDPWDYTCRDKITSISGSRVNSDRRMDIFREPGGISTWRHYSVSGKPCRMGTKCEKNHVAGFYSCEIEGGEIGSWDFCCREDHPCGFSRDFEYPWCYVGVEKEQWRSCSVSYTPIQTQQSHQQQQPQGSYSSNTYVATKYPNKKHDIYQNPPRPGGFARDLTINESQLHPLQYLYFDGPPTNTTEISNNAIDCSRDRC</sequence>
<dbReference type="InterPro" id="IPR052774">
    <property type="entry name" value="Celegans_DevNeuronal_Protein"/>
</dbReference>
<dbReference type="SUPFAM" id="SSF57414">
    <property type="entry name" value="Hairpin loop containing domain-like"/>
    <property type="match status" value="3"/>
</dbReference>
<feature type="compositionally biased region" description="Polar residues" evidence="1">
    <location>
        <begin position="141"/>
        <end position="166"/>
    </location>
</feature>
<dbReference type="Proteomes" id="UP001153620">
    <property type="component" value="Chromosome 2"/>
</dbReference>
<feature type="chain" id="PRO_5040247339" description="Apple domain-containing protein" evidence="2">
    <location>
        <begin position="20"/>
        <end position="1289"/>
    </location>
</feature>
<protein>
    <recommendedName>
        <fullName evidence="3">Apple domain-containing protein</fullName>
    </recommendedName>
</protein>
<dbReference type="PANTHER" id="PTHR47327">
    <property type="entry name" value="FI18240P1-RELATED"/>
    <property type="match status" value="1"/>
</dbReference>
<reference evidence="4" key="1">
    <citation type="submission" date="2022-01" db="EMBL/GenBank/DDBJ databases">
        <authorList>
            <person name="King R."/>
        </authorList>
    </citation>
    <scope>NUCLEOTIDE SEQUENCE</scope>
</reference>
<feature type="domain" description="Apple" evidence="3">
    <location>
        <begin position="261"/>
        <end position="353"/>
    </location>
</feature>